<evidence type="ECO:0000313" key="2">
    <source>
        <dbReference type="EMBL" id="GBN16145.1"/>
    </source>
</evidence>
<sequence>MLDAIADERVEKEKLERQNEERAFELEKQNKELEKQRIELECLRVKQGLAESVVESFNQNFPKLMPRPQCPQIRAPKSEVNRIGREADRSLLDPYTKIGKINGYSMPILRDTGATVDVVCQKYVNRDRMTGEHVWVKHIFDDHMTCLPVAQIDVECDLGRVTTKAVVEDKLDQGRYILGNQTADLLKQITESSKLNSEIVNAVVTRSKGRKLGNDESLLEEQVNTEIYDEEILGDGENQAECMVNDEVLPKTDLSDPLKKLIEVDSSNFIGEQQKSKELALLFELVKTKGNQTNFDVKNGVLVRKK</sequence>
<evidence type="ECO:0000313" key="3">
    <source>
        <dbReference type="Proteomes" id="UP000499080"/>
    </source>
</evidence>
<keyword evidence="1" id="KW-0175">Coiled coil</keyword>
<reference evidence="2 3" key="1">
    <citation type="journal article" date="2019" name="Sci. Rep.">
        <title>Orb-weaving spider Araneus ventricosus genome elucidates the spidroin gene catalogue.</title>
        <authorList>
            <person name="Kono N."/>
            <person name="Nakamura H."/>
            <person name="Ohtoshi R."/>
            <person name="Moran D.A.P."/>
            <person name="Shinohara A."/>
            <person name="Yoshida Y."/>
            <person name="Fujiwara M."/>
            <person name="Mori M."/>
            <person name="Tomita M."/>
            <person name="Arakawa K."/>
        </authorList>
    </citation>
    <scope>NUCLEOTIDE SEQUENCE [LARGE SCALE GENOMIC DNA]</scope>
</reference>
<evidence type="ECO:0000256" key="1">
    <source>
        <dbReference type="SAM" id="Coils"/>
    </source>
</evidence>
<dbReference type="EMBL" id="BGPR01119569">
    <property type="protein sequence ID" value="GBN16145.1"/>
    <property type="molecule type" value="Genomic_DNA"/>
</dbReference>
<dbReference type="AlphaFoldDB" id="A0A4Y2LMW9"/>
<gene>
    <name evidence="2" type="ORF">AVEN_222508_1</name>
</gene>
<feature type="coiled-coil region" evidence="1">
    <location>
        <begin position="10"/>
        <end position="46"/>
    </location>
</feature>
<name>A0A4Y2LMW9_ARAVE</name>
<protein>
    <submittedName>
        <fullName evidence="2">Uncharacterized protein</fullName>
    </submittedName>
</protein>
<accession>A0A4Y2LMW9</accession>
<organism evidence="2 3">
    <name type="scientific">Araneus ventricosus</name>
    <name type="common">Orbweaver spider</name>
    <name type="synonym">Epeira ventricosa</name>
    <dbReference type="NCBI Taxonomy" id="182803"/>
    <lineage>
        <taxon>Eukaryota</taxon>
        <taxon>Metazoa</taxon>
        <taxon>Ecdysozoa</taxon>
        <taxon>Arthropoda</taxon>
        <taxon>Chelicerata</taxon>
        <taxon>Arachnida</taxon>
        <taxon>Araneae</taxon>
        <taxon>Araneomorphae</taxon>
        <taxon>Entelegynae</taxon>
        <taxon>Araneoidea</taxon>
        <taxon>Araneidae</taxon>
        <taxon>Araneus</taxon>
    </lineage>
</organism>
<comment type="caution">
    <text evidence="2">The sequence shown here is derived from an EMBL/GenBank/DDBJ whole genome shotgun (WGS) entry which is preliminary data.</text>
</comment>
<dbReference type="Proteomes" id="UP000499080">
    <property type="component" value="Unassembled WGS sequence"/>
</dbReference>
<dbReference type="OrthoDB" id="6436321at2759"/>
<keyword evidence="3" id="KW-1185">Reference proteome</keyword>
<proteinExistence type="predicted"/>